<feature type="region of interest" description="Disordered" evidence="1">
    <location>
        <begin position="125"/>
        <end position="171"/>
    </location>
</feature>
<evidence type="ECO:0000256" key="1">
    <source>
        <dbReference type="SAM" id="MobiDB-lite"/>
    </source>
</evidence>
<name>A0A7W7ZD53_9BACT</name>
<evidence type="ECO:0008006" key="4">
    <source>
        <dbReference type="Google" id="ProtNLM"/>
    </source>
</evidence>
<organism evidence="2 3">
    <name type="scientific">Granulicella aggregans</name>
    <dbReference type="NCBI Taxonomy" id="474949"/>
    <lineage>
        <taxon>Bacteria</taxon>
        <taxon>Pseudomonadati</taxon>
        <taxon>Acidobacteriota</taxon>
        <taxon>Terriglobia</taxon>
        <taxon>Terriglobales</taxon>
        <taxon>Acidobacteriaceae</taxon>
        <taxon>Granulicella</taxon>
    </lineage>
</organism>
<gene>
    <name evidence="2" type="ORF">HDF16_002328</name>
</gene>
<keyword evidence="3" id="KW-1185">Reference proteome</keyword>
<dbReference type="AlphaFoldDB" id="A0A7W7ZD53"/>
<comment type="caution">
    <text evidence="2">The sequence shown here is derived from an EMBL/GenBank/DDBJ whole genome shotgun (WGS) entry which is preliminary data.</text>
</comment>
<feature type="compositionally biased region" description="Basic and acidic residues" evidence="1">
    <location>
        <begin position="125"/>
        <end position="139"/>
    </location>
</feature>
<feature type="compositionally biased region" description="Basic and acidic residues" evidence="1">
    <location>
        <begin position="146"/>
        <end position="160"/>
    </location>
</feature>
<protein>
    <recommendedName>
        <fullName evidence="4">Flagellar FliJ protein</fullName>
    </recommendedName>
</protein>
<dbReference type="RefSeq" id="WP_184216654.1">
    <property type="nucleotide sequence ID" value="NZ_JACHIP010000003.1"/>
</dbReference>
<dbReference type="Proteomes" id="UP000540989">
    <property type="component" value="Unassembled WGS sequence"/>
</dbReference>
<dbReference type="EMBL" id="JACHIP010000003">
    <property type="protein sequence ID" value="MBB5057622.1"/>
    <property type="molecule type" value="Genomic_DNA"/>
</dbReference>
<sequence length="171" mass="19884">MQSRLRSLGRIAAIYQLMEYAHGVELDQARAALHDVETSIRERAEASTRLESAGYEALLEGDRDEWQLDQSEIEFMQWNAKTFEVIRNSRDAALRGVAEVYQASRMQMEKMQSVLSEARLSAAREQERAEQRASDDRYLSRRRWQTRGEENRRSRTERAVSADLPRFGRTA</sequence>
<evidence type="ECO:0000313" key="3">
    <source>
        <dbReference type="Proteomes" id="UP000540989"/>
    </source>
</evidence>
<evidence type="ECO:0000313" key="2">
    <source>
        <dbReference type="EMBL" id="MBB5057622.1"/>
    </source>
</evidence>
<reference evidence="2 3" key="1">
    <citation type="submission" date="2020-08" db="EMBL/GenBank/DDBJ databases">
        <title>Genomic Encyclopedia of Type Strains, Phase IV (KMG-V): Genome sequencing to study the core and pangenomes of soil and plant-associated prokaryotes.</title>
        <authorList>
            <person name="Whitman W."/>
        </authorList>
    </citation>
    <scope>NUCLEOTIDE SEQUENCE [LARGE SCALE GENOMIC DNA]</scope>
    <source>
        <strain evidence="2 3">M8UP14</strain>
    </source>
</reference>
<accession>A0A7W7ZD53</accession>
<proteinExistence type="predicted"/>